<dbReference type="Gene3D" id="3.100.10.10">
    <property type="match status" value="1"/>
</dbReference>
<dbReference type="EMBL" id="KX765033">
    <property type="protein sequence ID" value="AOZ56119.1"/>
    <property type="molecule type" value="Genomic_DNA"/>
</dbReference>
<evidence type="ECO:0000256" key="3">
    <source>
        <dbReference type="ARBA" id="ARBA00023274"/>
    </source>
</evidence>
<feature type="domain" description="Large ribosomal subunit protein uL15/eL18" evidence="5">
    <location>
        <begin position="11"/>
        <end position="117"/>
    </location>
</feature>
<dbReference type="GO" id="GO:0003735">
    <property type="term" value="F:structural constituent of ribosome"/>
    <property type="evidence" value="ECO:0007669"/>
    <property type="project" value="InterPro"/>
</dbReference>
<gene>
    <name evidence="4" type="primary">rpl18e</name>
</gene>
<name>A0A1L2JK75_9CREN</name>
<dbReference type="NCBIfam" id="NF003079">
    <property type="entry name" value="PRK04005.1"/>
    <property type="match status" value="1"/>
</dbReference>
<dbReference type="GO" id="GO:0022625">
    <property type="term" value="C:cytosolic large ribosomal subunit"/>
    <property type="evidence" value="ECO:0007669"/>
    <property type="project" value="TreeGrafter"/>
</dbReference>
<dbReference type="InterPro" id="IPR022947">
    <property type="entry name" value="Ribosomal_eL18_arc"/>
</dbReference>
<reference evidence="6" key="1">
    <citation type="journal article" date="2017" name="Nature">
        <title>Metagenomic exploration of ASGARD archaea illuminates the origin of cellular complexity in eukaryotes.</title>
        <authorList>
            <person name="Zaremba-Niedzwiedzka K."/>
            <person name="Caceres E.F."/>
            <person name="Saw J.H.W."/>
            <person name="Backstrom D."/>
            <person name="Juzokaite L."/>
            <person name="Vancaester E."/>
            <person name="Seitz K.W."/>
            <person name="Anantharaman K."/>
            <person name="Starnawski P."/>
            <person name="Kjeldsen K.U."/>
            <person name="Stott M.B."/>
            <person name="Nunoura T."/>
            <person name="Banfield J.F."/>
            <person name="Schramm A."/>
            <person name="Baker B.J."/>
            <person name="Spang A."/>
            <person name="Ettema T.J.G."/>
        </authorList>
    </citation>
    <scope>NUCLEOTIDE SEQUENCE</scope>
    <source>
        <strain evidence="6">TIV_1</strain>
    </source>
</reference>
<dbReference type="SUPFAM" id="SSF52080">
    <property type="entry name" value="Ribosomal proteins L15p and L18e"/>
    <property type="match status" value="1"/>
</dbReference>
<dbReference type="InterPro" id="IPR000039">
    <property type="entry name" value="Ribosomal_eL18"/>
</dbReference>
<evidence type="ECO:0000259" key="5">
    <source>
        <dbReference type="Pfam" id="PF17135"/>
    </source>
</evidence>
<dbReference type="AlphaFoldDB" id="A0A1L2JK75"/>
<evidence type="ECO:0000256" key="1">
    <source>
        <dbReference type="ARBA" id="ARBA00006815"/>
    </source>
</evidence>
<dbReference type="PANTHER" id="PTHR10934">
    <property type="entry name" value="60S RIBOSOMAL PROTEIN L18"/>
    <property type="match status" value="1"/>
</dbReference>
<dbReference type="InterPro" id="IPR021131">
    <property type="entry name" value="Ribosomal_uL15/eL18"/>
</dbReference>
<keyword evidence="3 4" id="KW-0687">Ribonucleoprotein</keyword>
<evidence type="ECO:0000256" key="2">
    <source>
        <dbReference type="ARBA" id="ARBA00022980"/>
    </source>
</evidence>
<dbReference type="PANTHER" id="PTHR10934:SF2">
    <property type="entry name" value="LARGE RIBOSOMAL SUBUNIT PROTEIN EL18"/>
    <property type="match status" value="1"/>
</dbReference>
<dbReference type="HAMAP" id="MF_00329">
    <property type="entry name" value="Ribosomal_eL18"/>
    <property type="match status" value="1"/>
</dbReference>
<keyword evidence="2 4" id="KW-0689">Ribosomal protein</keyword>
<organism evidence="6">
    <name type="scientific">uncultured korarchaeote</name>
    <dbReference type="NCBI Taxonomy" id="161241"/>
    <lineage>
        <taxon>Archaea</taxon>
        <taxon>Thermoproteota</taxon>
        <taxon>environmental samples</taxon>
    </lineage>
</organism>
<comment type="similarity">
    <text evidence="1 4">Belongs to the eukaryotic ribosomal protein eL18 family.</text>
</comment>
<dbReference type="GO" id="GO:0006412">
    <property type="term" value="P:translation"/>
    <property type="evidence" value="ECO:0007669"/>
    <property type="project" value="UniProtKB-UniRule"/>
</dbReference>
<dbReference type="Pfam" id="PF17135">
    <property type="entry name" value="Ribosomal_L18"/>
    <property type="match status" value="1"/>
</dbReference>
<accession>A0A1L2JK75</accession>
<sequence length="119" mass="13558">MARKKITKTNPLLIEIAEKLAGRRKAGLWRKVRERILKPRRKRAEVNLWKLNKLTQPRETVVVPGVVLGHGTLDHPITVAALKFTRKAREKILKSGGEPLEILELYDKNPKGSNIKIIV</sequence>
<dbReference type="InterPro" id="IPR036227">
    <property type="entry name" value="Ribosomal_uL15/eL18_sf"/>
</dbReference>
<evidence type="ECO:0000313" key="6">
    <source>
        <dbReference type="EMBL" id="AOZ56119.1"/>
    </source>
</evidence>
<dbReference type="GO" id="GO:0003723">
    <property type="term" value="F:RNA binding"/>
    <property type="evidence" value="ECO:0007669"/>
    <property type="project" value="TreeGrafter"/>
</dbReference>
<evidence type="ECO:0000256" key="4">
    <source>
        <dbReference type="HAMAP-Rule" id="MF_00329"/>
    </source>
</evidence>
<proteinExistence type="inferred from homology"/>
<protein>
    <recommendedName>
        <fullName evidence="4">Large ribosomal subunit protein eL18</fullName>
    </recommendedName>
</protein>